<gene>
    <name evidence="2" type="ORF">TRIUR3_00775</name>
</gene>
<feature type="region of interest" description="Disordered" evidence="1">
    <location>
        <begin position="32"/>
        <end position="95"/>
    </location>
</feature>
<organism evidence="2">
    <name type="scientific">Triticum urartu</name>
    <name type="common">Red wild einkorn</name>
    <name type="synonym">Crithodium urartu</name>
    <dbReference type="NCBI Taxonomy" id="4572"/>
    <lineage>
        <taxon>Eukaryota</taxon>
        <taxon>Viridiplantae</taxon>
        <taxon>Streptophyta</taxon>
        <taxon>Embryophyta</taxon>
        <taxon>Tracheophyta</taxon>
        <taxon>Spermatophyta</taxon>
        <taxon>Magnoliopsida</taxon>
        <taxon>Liliopsida</taxon>
        <taxon>Poales</taxon>
        <taxon>Poaceae</taxon>
        <taxon>BOP clade</taxon>
        <taxon>Pooideae</taxon>
        <taxon>Triticodae</taxon>
        <taxon>Triticeae</taxon>
        <taxon>Triticinae</taxon>
        <taxon>Triticum</taxon>
    </lineage>
</organism>
<evidence type="ECO:0000313" key="2">
    <source>
        <dbReference type="EMBL" id="EMS68444.1"/>
    </source>
</evidence>
<evidence type="ECO:0000256" key="1">
    <source>
        <dbReference type="SAM" id="MobiDB-lite"/>
    </source>
</evidence>
<reference evidence="2" key="1">
    <citation type="journal article" date="2013" name="Nature">
        <title>Draft genome of the wheat A-genome progenitor Triticum urartu.</title>
        <authorList>
            <person name="Ling H.Q."/>
            <person name="Zhao S."/>
            <person name="Liu D."/>
            <person name="Wang J."/>
            <person name="Sun H."/>
            <person name="Zhang C."/>
            <person name="Fan H."/>
            <person name="Li D."/>
            <person name="Dong L."/>
            <person name="Tao Y."/>
            <person name="Gao C."/>
            <person name="Wu H."/>
            <person name="Li Y."/>
            <person name="Cui Y."/>
            <person name="Guo X."/>
            <person name="Zheng S."/>
            <person name="Wang B."/>
            <person name="Yu K."/>
            <person name="Liang Q."/>
            <person name="Yang W."/>
            <person name="Lou X."/>
            <person name="Chen J."/>
            <person name="Feng M."/>
            <person name="Jian J."/>
            <person name="Zhang X."/>
            <person name="Luo G."/>
            <person name="Jiang Y."/>
            <person name="Liu J."/>
            <person name="Wang Z."/>
            <person name="Sha Y."/>
            <person name="Zhang B."/>
            <person name="Wu H."/>
            <person name="Tang D."/>
            <person name="Shen Q."/>
            <person name="Xue P."/>
            <person name="Zou S."/>
            <person name="Wang X."/>
            <person name="Liu X."/>
            <person name="Wang F."/>
            <person name="Yang Y."/>
            <person name="An X."/>
            <person name="Dong Z."/>
            <person name="Zhang K."/>
            <person name="Zhang X."/>
            <person name="Luo M.C."/>
            <person name="Dvorak J."/>
            <person name="Tong Y."/>
            <person name="Wang J."/>
            <person name="Yang H."/>
            <person name="Li Z."/>
            <person name="Wang D."/>
            <person name="Zhang A."/>
            <person name="Wang J."/>
        </authorList>
    </citation>
    <scope>NUCLEOTIDE SEQUENCE</scope>
</reference>
<dbReference type="AlphaFoldDB" id="M8B4A5"/>
<feature type="compositionally biased region" description="Polar residues" evidence="1">
    <location>
        <begin position="54"/>
        <end position="72"/>
    </location>
</feature>
<protein>
    <submittedName>
        <fullName evidence="2">Uncharacterized protein</fullName>
    </submittedName>
</protein>
<sequence length="163" mass="16920">MVRKLFTIWISIGGRCPRALVHGTSVGVGSKSDAGFKSGIGSNSGTGSKPGAWSATSGGCSSVASGHTNYSESEVEPISSELSCNRREKEEDAQAEAAFKVMQEHLDVNFEDEEEPEEQITAPAFDVAALTALVLEALHGAVEAQPGRAIRVSVDGVGKGCPA</sequence>
<proteinExistence type="predicted"/>
<name>M8B4A5_TRIUA</name>
<accession>M8B4A5</accession>
<dbReference type="EMBL" id="KD005974">
    <property type="protein sequence ID" value="EMS68444.1"/>
    <property type="molecule type" value="Genomic_DNA"/>
</dbReference>